<evidence type="ECO:0000313" key="1">
    <source>
        <dbReference type="EMBL" id="SPD09035.1"/>
    </source>
</evidence>
<proteinExistence type="predicted"/>
<protein>
    <submittedName>
        <fullName evidence="1">Uncharacterized protein</fullName>
    </submittedName>
</protein>
<organism evidence="1">
    <name type="scientific">Fagus sylvatica</name>
    <name type="common">Beechnut</name>
    <dbReference type="NCBI Taxonomy" id="28930"/>
    <lineage>
        <taxon>Eukaryota</taxon>
        <taxon>Viridiplantae</taxon>
        <taxon>Streptophyta</taxon>
        <taxon>Embryophyta</taxon>
        <taxon>Tracheophyta</taxon>
        <taxon>Spermatophyta</taxon>
        <taxon>Magnoliopsida</taxon>
        <taxon>eudicotyledons</taxon>
        <taxon>Gunneridae</taxon>
        <taxon>Pentapetalae</taxon>
        <taxon>rosids</taxon>
        <taxon>fabids</taxon>
        <taxon>Fagales</taxon>
        <taxon>Fagaceae</taxon>
        <taxon>Fagus</taxon>
    </lineage>
</organism>
<sequence length="132" mass="14277">MTGSSTSTVVGLKSAAVTTSSSILTSAPASVTTELSIRGGVVHGLRALIGYHSHMSNFLRVIRSTPKKILLSLHQDVYLFTRIFQIPEADVCPITKDIAEGERVELISEKSALSRALHWVYRGFTSCVSVSE</sequence>
<gene>
    <name evidence="1" type="ORF">FSB_LOCUS36917</name>
</gene>
<accession>A0A2N9HAW8</accession>
<reference evidence="1" key="1">
    <citation type="submission" date="2018-02" db="EMBL/GenBank/DDBJ databases">
        <authorList>
            <person name="Cohen D.B."/>
            <person name="Kent A.D."/>
        </authorList>
    </citation>
    <scope>NUCLEOTIDE SEQUENCE</scope>
</reference>
<dbReference type="EMBL" id="OIVN01003134">
    <property type="protein sequence ID" value="SPD09035.1"/>
    <property type="molecule type" value="Genomic_DNA"/>
</dbReference>
<name>A0A2N9HAW8_FAGSY</name>
<dbReference type="AlphaFoldDB" id="A0A2N9HAW8"/>